<dbReference type="GO" id="GO:0043190">
    <property type="term" value="C:ATP-binding cassette (ABC) transporter complex"/>
    <property type="evidence" value="ECO:0007669"/>
    <property type="project" value="InterPro"/>
</dbReference>
<comment type="caution">
    <text evidence="6">The sequence shown here is derived from an EMBL/GenBank/DDBJ whole genome shotgun (WGS) entry which is preliminary data.</text>
</comment>
<comment type="subcellular location">
    <subcellularLocation>
        <location evidence="1">Cell membrane</location>
        <topology evidence="1">Lipid-anchor</topology>
    </subcellularLocation>
</comment>
<dbReference type="Gene3D" id="3.90.76.10">
    <property type="entry name" value="Dipeptide-binding Protein, Domain 1"/>
    <property type="match status" value="1"/>
</dbReference>
<accession>A0A841DN57</accession>
<keyword evidence="4" id="KW-0732">Signal</keyword>
<organism evidence="6 7">
    <name type="scientific">Kribbella solani</name>
    <dbReference type="NCBI Taxonomy" id="236067"/>
    <lineage>
        <taxon>Bacteria</taxon>
        <taxon>Bacillati</taxon>
        <taxon>Actinomycetota</taxon>
        <taxon>Actinomycetes</taxon>
        <taxon>Propionibacteriales</taxon>
        <taxon>Kribbellaceae</taxon>
        <taxon>Kribbella</taxon>
    </lineage>
</organism>
<dbReference type="Proteomes" id="UP000558997">
    <property type="component" value="Unassembled WGS sequence"/>
</dbReference>
<sequence>MTHETGRREFLKGAFVLGGLTLFSSPLLTACAGTPAEGGGGGSPVRGGTLTVARAADILAVDPAHIGDNEAIWMVSNVYERLYRTSTSGTAEPWLATAHTLSADRLTWTFTLRDGVKFADGSPMTSADVKFSIDRTTKSKDTGWINVAIKSVAAPDPKTVVITTKSYTDMRGVLSFYGNGIVPDKFGGRSEQEFFKKPVGTGPFVMTSWAVGREVVLDRNEHYWQSGKPYLDKVVLTTVSNDSTRTLQLRGQQADVVESPAWSQLDELKSQNNITVQSFDSTLVYFLLLNTTTPHLSDLNVRQAISHAVDRPALIKLALFGHAQAAGSMFAPKWPGYDQTLTAPQRDVAAAKAALSKSKYPDGFELTYSIDGGDAVQSAVAQSIQTNLAEIGIKVKISQFDPTTLWSLIDEGKYEICHRKLSLDIPDTAENVPTLSDPAVGGYAKVAGYNNPAVVDLGKQSIAMSDPGKQTAAYADLQHKLNEELPYVPLYYVPWSYAMSQRVHDFEVPSTGDYHLEKTWLSR</sequence>
<evidence type="ECO:0000256" key="2">
    <source>
        <dbReference type="ARBA" id="ARBA00005695"/>
    </source>
</evidence>
<dbReference type="SUPFAM" id="SSF53850">
    <property type="entry name" value="Periplasmic binding protein-like II"/>
    <property type="match status" value="1"/>
</dbReference>
<dbReference type="AlphaFoldDB" id="A0A841DN57"/>
<dbReference type="EMBL" id="JACHNF010000001">
    <property type="protein sequence ID" value="MBB5979972.1"/>
    <property type="molecule type" value="Genomic_DNA"/>
</dbReference>
<evidence type="ECO:0000313" key="7">
    <source>
        <dbReference type="Proteomes" id="UP000558997"/>
    </source>
</evidence>
<keyword evidence="7" id="KW-1185">Reference proteome</keyword>
<dbReference type="CDD" id="cd00995">
    <property type="entry name" value="PBP2_NikA_DppA_OppA_like"/>
    <property type="match status" value="1"/>
</dbReference>
<gene>
    <name evidence="6" type="ORF">HDA44_003313</name>
</gene>
<evidence type="ECO:0000256" key="3">
    <source>
        <dbReference type="ARBA" id="ARBA00022448"/>
    </source>
</evidence>
<dbReference type="PROSITE" id="PS51318">
    <property type="entry name" value="TAT"/>
    <property type="match status" value="1"/>
</dbReference>
<reference evidence="6 7" key="1">
    <citation type="submission" date="2020-08" db="EMBL/GenBank/DDBJ databases">
        <title>Sequencing the genomes of 1000 actinobacteria strains.</title>
        <authorList>
            <person name="Klenk H.-P."/>
        </authorList>
    </citation>
    <scope>NUCLEOTIDE SEQUENCE [LARGE SCALE GENOMIC DNA]</scope>
    <source>
        <strain evidence="6 7">DSM 17294</strain>
    </source>
</reference>
<evidence type="ECO:0000313" key="6">
    <source>
        <dbReference type="EMBL" id="MBB5979972.1"/>
    </source>
</evidence>
<protein>
    <submittedName>
        <fullName evidence="6">Peptide/nickel transport system substrate-binding protein</fullName>
    </submittedName>
</protein>
<evidence type="ECO:0000256" key="4">
    <source>
        <dbReference type="ARBA" id="ARBA00022729"/>
    </source>
</evidence>
<dbReference type="InterPro" id="IPR000914">
    <property type="entry name" value="SBP_5_dom"/>
</dbReference>
<evidence type="ECO:0000256" key="1">
    <source>
        <dbReference type="ARBA" id="ARBA00004193"/>
    </source>
</evidence>
<dbReference type="PANTHER" id="PTHR30290:SF9">
    <property type="entry name" value="OLIGOPEPTIDE-BINDING PROTEIN APPA"/>
    <property type="match status" value="1"/>
</dbReference>
<dbReference type="PROSITE" id="PS51257">
    <property type="entry name" value="PROKAR_LIPOPROTEIN"/>
    <property type="match status" value="1"/>
</dbReference>
<comment type="similarity">
    <text evidence="2">Belongs to the bacterial solute-binding protein 5 family.</text>
</comment>
<name>A0A841DN57_9ACTN</name>
<dbReference type="Gene3D" id="3.10.105.10">
    <property type="entry name" value="Dipeptide-binding Protein, Domain 3"/>
    <property type="match status" value="1"/>
</dbReference>
<dbReference type="RefSeq" id="WP_184835341.1">
    <property type="nucleotide sequence ID" value="NZ_BAAAVN010000006.1"/>
</dbReference>
<dbReference type="GO" id="GO:0015833">
    <property type="term" value="P:peptide transport"/>
    <property type="evidence" value="ECO:0007669"/>
    <property type="project" value="TreeGrafter"/>
</dbReference>
<dbReference type="Gene3D" id="3.40.190.10">
    <property type="entry name" value="Periplasmic binding protein-like II"/>
    <property type="match status" value="1"/>
</dbReference>
<dbReference type="InterPro" id="IPR006311">
    <property type="entry name" value="TAT_signal"/>
</dbReference>
<feature type="domain" description="Solute-binding protein family 5" evidence="5">
    <location>
        <begin position="91"/>
        <end position="438"/>
    </location>
</feature>
<dbReference type="GO" id="GO:1904680">
    <property type="term" value="F:peptide transmembrane transporter activity"/>
    <property type="evidence" value="ECO:0007669"/>
    <property type="project" value="TreeGrafter"/>
</dbReference>
<evidence type="ECO:0000259" key="5">
    <source>
        <dbReference type="Pfam" id="PF00496"/>
    </source>
</evidence>
<dbReference type="InterPro" id="IPR023765">
    <property type="entry name" value="SBP_5_CS"/>
</dbReference>
<proteinExistence type="inferred from homology"/>
<dbReference type="InterPro" id="IPR039424">
    <property type="entry name" value="SBP_5"/>
</dbReference>
<dbReference type="GO" id="GO:0042597">
    <property type="term" value="C:periplasmic space"/>
    <property type="evidence" value="ECO:0007669"/>
    <property type="project" value="UniProtKB-ARBA"/>
</dbReference>
<dbReference type="Pfam" id="PF00496">
    <property type="entry name" value="SBP_bac_5"/>
    <property type="match status" value="1"/>
</dbReference>
<dbReference type="PIRSF" id="PIRSF002741">
    <property type="entry name" value="MppA"/>
    <property type="match status" value="1"/>
</dbReference>
<keyword evidence="3" id="KW-0813">Transport</keyword>
<dbReference type="PANTHER" id="PTHR30290">
    <property type="entry name" value="PERIPLASMIC BINDING COMPONENT OF ABC TRANSPORTER"/>
    <property type="match status" value="1"/>
</dbReference>
<dbReference type="PROSITE" id="PS01040">
    <property type="entry name" value="SBP_BACTERIAL_5"/>
    <property type="match status" value="1"/>
</dbReference>
<dbReference type="InterPro" id="IPR030678">
    <property type="entry name" value="Peptide/Ni-bd"/>
</dbReference>